<organism evidence="1 2">
    <name type="scientific">Capsicum baccatum</name>
    <name type="common">Peruvian pepper</name>
    <dbReference type="NCBI Taxonomy" id="33114"/>
    <lineage>
        <taxon>Eukaryota</taxon>
        <taxon>Viridiplantae</taxon>
        <taxon>Streptophyta</taxon>
        <taxon>Embryophyta</taxon>
        <taxon>Tracheophyta</taxon>
        <taxon>Spermatophyta</taxon>
        <taxon>Magnoliopsida</taxon>
        <taxon>eudicotyledons</taxon>
        <taxon>Gunneridae</taxon>
        <taxon>Pentapetalae</taxon>
        <taxon>asterids</taxon>
        <taxon>lamiids</taxon>
        <taxon>Solanales</taxon>
        <taxon>Solanaceae</taxon>
        <taxon>Solanoideae</taxon>
        <taxon>Capsiceae</taxon>
        <taxon>Capsicum</taxon>
    </lineage>
</organism>
<keyword evidence="2" id="KW-1185">Reference proteome</keyword>
<accession>A0A2G2XM12</accession>
<dbReference type="OrthoDB" id="904379at2759"/>
<dbReference type="Proteomes" id="UP000224567">
    <property type="component" value="Unassembled WGS sequence"/>
</dbReference>
<evidence type="ECO:0008006" key="3">
    <source>
        <dbReference type="Google" id="ProtNLM"/>
    </source>
</evidence>
<evidence type="ECO:0000313" key="2">
    <source>
        <dbReference type="Proteomes" id="UP000224567"/>
    </source>
</evidence>
<name>A0A2G2XM12_CAPBA</name>
<dbReference type="EMBL" id="MLFT02000001">
    <property type="protein sequence ID" value="PHT58522.1"/>
    <property type="molecule type" value="Genomic_DNA"/>
</dbReference>
<reference evidence="1 2" key="1">
    <citation type="journal article" date="2017" name="Genome Biol.">
        <title>New reference genome sequences of hot pepper reveal the massive evolution of plant disease-resistance genes by retroduplication.</title>
        <authorList>
            <person name="Kim S."/>
            <person name="Park J."/>
            <person name="Yeom S.I."/>
            <person name="Kim Y.M."/>
            <person name="Seo E."/>
            <person name="Kim K.T."/>
            <person name="Kim M.S."/>
            <person name="Lee J.M."/>
            <person name="Cheong K."/>
            <person name="Shin H.S."/>
            <person name="Kim S.B."/>
            <person name="Han K."/>
            <person name="Lee J."/>
            <person name="Park M."/>
            <person name="Lee H.A."/>
            <person name="Lee H.Y."/>
            <person name="Lee Y."/>
            <person name="Oh S."/>
            <person name="Lee J.H."/>
            <person name="Choi E."/>
            <person name="Choi E."/>
            <person name="Lee S.E."/>
            <person name="Jeon J."/>
            <person name="Kim H."/>
            <person name="Choi G."/>
            <person name="Song H."/>
            <person name="Lee J."/>
            <person name="Lee S.C."/>
            <person name="Kwon J.K."/>
            <person name="Lee H.Y."/>
            <person name="Koo N."/>
            <person name="Hong Y."/>
            <person name="Kim R.W."/>
            <person name="Kang W.H."/>
            <person name="Huh J.H."/>
            <person name="Kang B.C."/>
            <person name="Yang T.J."/>
            <person name="Lee Y.H."/>
            <person name="Bennetzen J.L."/>
            <person name="Choi D."/>
        </authorList>
    </citation>
    <scope>NUCLEOTIDE SEQUENCE [LARGE SCALE GENOMIC DNA]</scope>
    <source>
        <strain evidence="2">cv. PBC81</strain>
    </source>
</reference>
<proteinExistence type="predicted"/>
<evidence type="ECO:0000313" key="1">
    <source>
        <dbReference type="EMBL" id="PHT58522.1"/>
    </source>
</evidence>
<dbReference type="AlphaFoldDB" id="A0A2G2XM12"/>
<sequence>MPFPENLGKPSQLNLTELGECLCLRLGYVADARNKVLDHVDIWVMKDYGVKESWGKLFSVEQLEGHQQFSYLRPISFSVTGREVLEMGHRKFLWYNIEEKALERAKISVGLDYFESFVSLGTLVPLYGGGNERTDFEATGEKFEIRV</sequence>
<gene>
    <name evidence="1" type="ORF">CQW23_00885</name>
</gene>
<reference evidence="2" key="2">
    <citation type="journal article" date="2017" name="J. Anim. Genet.">
        <title>Multiple reference genome sequences of hot pepper reveal the massive evolution of plant disease resistance genes by retroduplication.</title>
        <authorList>
            <person name="Kim S."/>
            <person name="Park J."/>
            <person name="Yeom S.-I."/>
            <person name="Kim Y.-M."/>
            <person name="Seo E."/>
            <person name="Kim K.-T."/>
            <person name="Kim M.-S."/>
            <person name="Lee J.M."/>
            <person name="Cheong K."/>
            <person name="Shin H.-S."/>
            <person name="Kim S.-B."/>
            <person name="Han K."/>
            <person name="Lee J."/>
            <person name="Park M."/>
            <person name="Lee H.-A."/>
            <person name="Lee H.-Y."/>
            <person name="Lee Y."/>
            <person name="Oh S."/>
            <person name="Lee J.H."/>
            <person name="Choi E."/>
            <person name="Choi E."/>
            <person name="Lee S.E."/>
            <person name="Jeon J."/>
            <person name="Kim H."/>
            <person name="Choi G."/>
            <person name="Song H."/>
            <person name="Lee J."/>
            <person name="Lee S.-C."/>
            <person name="Kwon J.-K."/>
            <person name="Lee H.-Y."/>
            <person name="Koo N."/>
            <person name="Hong Y."/>
            <person name="Kim R.W."/>
            <person name="Kang W.-H."/>
            <person name="Huh J.H."/>
            <person name="Kang B.-C."/>
            <person name="Yang T.-J."/>
            <person name="Lee Y.-H."/>
            <person name="Bennetzen J.L."/>
            <person name="Choi D."/>
        </authorList>
    </citation>
    <scope>NUCLEOTIDE SEQUENCE [LARGE SCALE GENOMIC DNA]</scope>
    <source>
        <strain evidence="2">cv. PBC81</strain>
    </source>
</reference>
<comment type="caution">
    <text evidence="1">The sequence shown here is derived from an EMBL/GenBank/DDBJ whole genome shotgun (WGS) entry which is preliminary data.</text>
</comment>
<protein>
    <recommendedName>
        <fullName evidence="3">F-box associated domain-containing protein</fullName>
    </recommendedName>
</protein>